<comment type="caution">
    <text evidence="2">The sequence shown here is derived from an EMBL/GenBank/DDBJ whole genome shotgun (WGS) entry which is preliminary data.</text>
</comment>
<proteinExistence type="predicted"/>
<evidence type="ECO:0000259" key="1">
    <source>
        <dbReference type="Pfam" id="PF05598"/>
    </source>
</evidence>
<keyword evidence="3" id="KW-1185">Reference proteome</keyword>
<dbReference type="InterPro" id="IPR008490">
    <property type="entry name" value="Transposase_InsH_N"/>
</dbReference>
<dbReference type="Proteomes" id="UP001464378">
    <property type="component" value="Unassembled WGS sequence"/>
</dbReference>
<reference evidence="2 3" key="1">
    <citation type="submission" date="2024-03" db="EMBL/GenBank/DDBJ databases">
        <title>Human intestinal bacterial collection.</title>
        <authorList>
            <person name="Pauvert C."/>
            <person name="Hitch T.C.A."/>
            <person name="Clavel T."/>
        </authorList>
    </citation>
    <scope>NUCLEOTIDE SEQUENCE [LARGE SCALE GENOMIC DNA]</scope>
    <source>
        <strain evidence="2 3">CLA-AP-H29</strain>
    </source>
</reference>
<name>A0ABV1EAB3_9FIRM</name>
<protein>
    <submittedName>
        <fullName evidence="2">Transposase</fullName>
    </submittedName>
</protein>
<evidence type="ECO:0000313" key="2">
    <source>
        <dbReference type="EMBL" id="MEQ2444259.1"/>
    </source>
</evidence>
<sequence>MMGRQSVQMSMVILDIAELIPTDHLLRKINQMVSFDFIYDLVAPHYPANGRPSVDPASMFKMLLVGYLYGIKSGRRLVQEIQLNIAYRWFCGIWNGSKNC</sequence>
<dbReference type="PANTHER" id="PTHR33408:SF2">
    <property type="entry name" value="TRANSPOSASE DDE DOMAIN-CONTAINING PROTEIN"/>
    <property type="match status" value="1"/>
</dbReference>
<dbReference type="PANTHER" id="PTHR33408">
    <property type="entry name" value="TRANSPOSASE"/>
    <property type="match status" value="1"/>
</dbReference>
<gene>
    <name evidence="2" type="ORF">WMO64_12370</name>
</gene>
<dbReference type="Pfam" id="PF05598">
    <property type="entry name" value="DUF772"/>
    <property type="match status" value="1"/>
</dbReference>
<accession>A0ABV1EAB3</accession>
<feature type="domain" description="Transposase InsH N-terminal" evidence="1">
    <location>
        <begin position="16"/>
        <end position="93"/>
    </location>
</feature>
<organism evidence="2 3">
    <name type="scientific">Pseudoflavonifractor intestinihominis</name>
    <dbReference type="NCBI Taxonomy" id="3133171"/>
    <lineage>
        <taxon>Bacteria</taxon>
        <taxon>Bacillati</taxon>
        <taxon>Bacillota</taxon>
        <taxon>Clostridia</taxon>
        <taxon>Eubacteriales</taxon>
        <taxon>Oscillospiraceae</taxon>
        <taxon>Pseudoflavonifractor</taxon>
    </lineage>
</organism>
<evidence type="ECO:0000313" key="3">
    <source>
        <dbReference type="Proteomes" id="UP001464378"/>
    </source>
</evidence>
<dbReference type="EMBL" id="JBBMFK010000022">
    <property type="protein sequence ID" value="MEQ2444259.1"/>
    <property type="molecule type" value="Genomic_DNA"/>
</dbReference>